<feature type="repeat" description="ANK" evidence="3">
    <location>
        <begin position="288"/>
        <end position="310"/>
    </location>
</feature>
<dbReference type="PROSITE" id="PS50297">
    <property type="entry name" value="ANK_REP_REGION"/>
    <property type="match status" value="3"/>
</dbReference>
<evidence type="ECO:0000313" key="6">
    <source>
        <dbReference type="Proteomes" id="UP000256690"/>
    </source>
</evidence>
<dbReference type="EMBL" id="PVWQ01000004">
    <property type="protein sequence ID" value="RDW84093.1"/>
    <property type="molecule type" value="Genomic_DNA"/>
</dbReference>
<evidence type="ECO:0000313" key="5">
    <source>
        <dbReference type="EMBL" id="RDW84093.1"/>
    </source>
</evidence>
<dbReference type="Proteomes" id="UP000256690">
    <property type="component" value="Unassembled WGS sequence"/>
</dbReference>
<feature type="repeat" description="ANK" evidence="3">
    <location>
        <begin position="221"/>
        <end position="253"/>
    </location>
</feature>
<proteinExistence type="predicted"/>
<feature type="compositionally biased region" description="Pro residues" evidence="4">
    <location>
        <begin position="78"/>
        <end position="90"/>
    </location>
</feature>
<protein>
    <submittedName>
        <fullName evidence="5">Uncharacterized protein</fullName>
    </submittedName>
</protein>
<evidence type="ECO:0000256" key="1">
    <source>
        <dbReference type="ARBA" id="ARBA00022737"/>
    </source>
</evidence>
<dbReference type="PANTHER" id="PTHR24193:SF121">
    <property type="entry name" value="ADA2A-CONTAINING COMPLEX COMPONENT 3, ISOFORM D"/>
    <property type="match status" value="1"/>
</dbReference>
<dbReference type="OrthoDB" id="366390at2759"/>
<dbReference type="SUPFAM" id="SSF48403">
    <property type="entry name" value="Ankyrin repeat"/>
    <property type="match status" value="1"/>
</dbReference>
<dbReference type="Pfam" id="PF12796">
    <property type="entry name" value="Ank_2"/>
    <property type="match status" value="2"/>
</dbReference>
<dbReference type="AlphaFoldDB" id="A0A3D8SCS5"/>
<organism evidence="5 6">
    <name type="scientific">Aspergillus mulundensis</name>
    <dbReference type="NCBI Taxonomy" id="1810919"/>
    <lineage>
        <taxon>Eukaryota</taxon>
        <taxon>Fungi</taxon>
        <taxon>Dikarya</taxon>
        <taxon>Ascomycota</taxon>
        <taxon>Pezizomycotina</taxon>
        <taxon>Eurotiomycetes</taxon>
        <taxon>Eurotiomycetidae</taxon>
        <taxon>Eurotiales</taxon>
        <taxon>Aspergillaceae</taxon>
        <taxon>Aspergillus</taxon>
        <taxon>Aspergillus subgen. Nidulantes</taxon>
    </lineage>
</organism>
<keyword evidence="6" id="KW-1185">Reference proteome</keyword>
<name>A0A3D8SCS5_9EURO</name>
<dbReference type="STRING" id="1810919.A0A3D8SCS5"/>
<dbReference type="SMART" id="SM00248">
    <property type="entry name" value="ANK"/>
    <property type="match status" value="6"/>
</dbReference>
<dbReference type="Gene3D" id="1.25.40.20">
    <property type="entry name" value="Ankyrin repeat-containing domain"/>
    <property type="match status" value="1"/>
</dbReference>
<evidence type="ECO:0000256" key="3">
    <source>
        <dbReference type="PROSITE-ProRule" id="PRU00023"/>
    </source>
</evidence>
<feature type="repeat" description="ANK" evidence="3">
    <location>
        <begin position="255"/>
        <end position="287"/>
    </location>
</feature>
<dbReference type="InterPro" id="IPR002110">
    <property type="entry name" value="Ankyrin_rpt"/>
</dbReference>
<dbReference type="GO" id="GO:0005634">
    <property type="term" value="C:nucleus"/>
    <property type="evidence" value="ECO:0007669"/>
    <property type="project" value="TreeGrafter"/>
</dbReference>
<dbReference type="InterPro" id="IPR050663">
    <property type="entry name" value="Ankyrin-SOCS_Box"/>
</dbReference>
<evidence type="ECO:0000256" key="2">
    <source>
        <dbReference type="ARBA" id="ARBA00023043"/>
    </source>
</evidence>
<keyword evidence="1" id="KW-0677">Repeat</keyword>
<reference evidence="5 6" key="1">
    <citation type="journal article" date="2018" name="IMA Fungus">
        <title>IMA Genome-F 9: Draft genome sequence of Annulohypoxylon stygium, Aspergillus mulundensis, Berkeleyomyces basicola (syn. Thielaviopsis basicola), Ceratocystis smalleyi, two Cercospora beticola strains, Coleophoma cylindrospora, Fusarium fracticaudum, Phialophora cf. hyalina, and Morchella septimelata.</title>
        <authorList>
            <person name="Wingfield B.D."/>
            <person name="Bills G.F."/>
            <person name="Dong Y."/>
            <person name="Huang W."/>
            <person name="Nel W.J."/>
            <person name="Swalarsk-Parry B.S."/>
            <person name="Vaghefi N."/>
            <person name="Wilken P.M."/>
            <person name="An Z."/>
            <person name="de Beer Z.W."/>
            <person name="De Vos L."/>
            <person name="Chen L."/>
            <person name="Duong T.A."/>
            <person name="Gao Y."/>
            <person name="Hammerbacher A."/>
            <person name="Kikkert J.R."/>
            <person name="Li Y."/>
            <person name="Li H."/>
            <person name="Li K."/>
            <person name="Li Q."/>
            <person name="Liu X."/>
            <person name="Ma X."/>
            <person name="Naidoo K."/>
            <person name="Pethybridge S.J."/>
            <person name="Sun J."/>
            <person name="Steenkamp E.T."/>
            <person name="van der Nest M.A."/>
            <person name="van Wyk S."/>
            <person name="Wingfield M.J."/>
            <person name="Xiong C."/>
            <person name="Yue Q."/>
            <person name="Zhang X."/>
        </authorList>
    </citation>
    <scope>NUCLEOTIDE SEQUENCE [LARGE SCALE GENOMIC DNA]</scope>
    <source>
        <strain evidence="5 6">DSM 5745</strain>
    </source>
</reference>
<sequence>MRSPLPFELVESILSYLTPCLDFRFFEESDKIAQRNLIWFLSLRLVCKTFDEIVIGLFIAAIRRRDPEDDLEEDDPYDTPPPFEPTPPTPSMMARDSRLLDVLMEQWEHNGGDTIHSIKVAAGVVDMAVALFSADGIGFAEVQELTRSYRRVTLEVMVAYLPHSIFSIIGGRVREEDLASKAPDLDTAALMAAAYLGHMDHLNVLLEFNAEIDPELCEWDRLAAPLTAAALSGELDIIELLIEMGVNVNKKQGAELNSPLHFAAMGGHPELVQLLLDEGATPDSTNRSGQTPLHLAAAGGHANVAGVLLSSQRVYYHITSMDSHRCSPVGWAIRKKHDAVLKQLLKVLKCEDVNLDVKSDEDGADKLSAIEMAALLGQENMFRMLYRISKATLGDQLLFELFKRALEGGTPLQLSAI</sequence>
<dbReference type="GO" id="GO:0045944">
    <property type="term" value="P:positive regulation of transcription by RNA polymerase II"/>
    <property type="evidence" value="ECO:0007669"/>
    <property type="project" value="TreeGrafter"/>
</dbReference>
<dbReference type="PANTHER" id="PTHR24193">
    <property type="entry name" value="ANKYRIN REPEAT PROTEIN"/>
    <property type="match status" value="1"/>
</dbReference>
<comment type="caution">
    <text evidence="5">The sequence shown here is derived from an EMBL/GenBank/DDBJ whole genome shotgun (WGS) entry which is preliminary data.</text>
</comment>
<dbReference type="GO" id="GO:0000976">
    <property type="term" value="F:transcription cis-regulatory region binding"/>
    <property type="evidence" value="ECO:0007669"/>
    <property type="project" value="TreeGrafter"/>
</dbReference>
<feature type="region of interest" description="Disordered" evidence="4">
    <location>
        <begin position="69"/>
        <end position="91"/>
    </location>
</feature>
<gene>
    <name evidence="5" type="ORF">DSM5745_04419</name>
</gene>
<dbReference type="RefSeq" id="XP_026605431.1">
    <property type="nucleotide sequence ID" value="XM_026746435.1"/>
</dbReference>
<dbReference type="PROSITE" id="PS50088">
    <property type="entry name" value="ANK_REPEAT"/>
    <property type="match status" value="3"/>
</dbReference>
<keyword evidence="2 3" id="KW-0040">ANK repeat</keyword>
<dbReference type="InterPro" id="IPR036770">
    <property type="entry name" value="Ankyrin_rpt-contain_sf"/>
</dbReference>
<dbReference type="GeneID" id="38114789"/>
<evidence type="ECO:0000256" key="4">
    <source>
        <dbReference type="SAM" id="MobiDB-lite"/>
    </source>
</evidence>
<accession>A0A3D8SCS5</accession>